<dbReference type="EMBL" id="NKXS01001152">
    <property type="protein sequence ID" value="PIN20247.1"/>
    <property type="molecule type" value="Genomic_DNA"/>
</dbReference>
<organism evidence="5 6">
    <name type="scientific">Handroanthus impetiginosus</name>
    <dbReference type="NCBI Taxonomy" id="429701"/>
    <lineage>
        <taxon>Eukaryota</taxon>
        <taxon>Viridiplantae</taxon>
        <taxon>Streptophyta</taxon>
        <taxon>Embryophyta</taxon>
        <taxon>Tracheophyta</taxon>
        <taxon>Spermatophyta</taxon>
        <taxon>Magnoliopsida</taxon>
        <taxon>eudicotyledons</taxon>
        <taxon>Gunneridae</taxon>
        <taxon>Pentapetalae</taxon>
        <taxon>asterids</taxon>
        <taxon>lamiids</taxon>
        <taxon>Lamiales</taxon>
        <taxon>Bignoniaceae</taxon>
        <taxon>Crescentiina</taxon>
        <taxon>Tabebuia alliance</taxon>
        <taxon>Handroanthus</taxon>
    </lineage>
</organism>
<dbReference type="STRING" id="429701.A0A2G9HRU1"/>
<keyword evidence="2" id="KW-0217">Developmental protein</keyword>
<reference evidence="6" key="1">
    <citation type="journal article" date="2018" name="Gigascience">
        <title>Genome assembly of the Pink Ipe (Handroanthus impetiginosus, Bignoniaceae), a highly valued, ecologically keystone Neotropical timber forest tree.</title>
        <authorList>
            <person name="Silva-Junior O.B."/>
            <person name="Grattapaglia D."/>
            <person name="Novaes E."/>
            <person name="Collevatti R.G."/>
        </authorList>
    </citation>
    <scope>NUCLEOTIDE SEQUENCE [LARGE SCALE GENOMIC DNA]</scope>
    <source>
        <strain evidence="6">cv. UFG-1</strain>
    </source>
</reference>
<evidence type="ECO:0000256" key="2">
    <source>
        <dbReference type="ARBA" id="ARBA00022473"/>
    </source>
</evidence>
<gene>
    <name evidence="5" type="ORF">CDL12_07068</name>
</gene>
<evidence type="ECO:0000256" key="4">
    <source>
        <dbReference type="ARBA" id="ARBA00025806"/>
    </source>
</evidence>
<comment type="subcellular location">
    <subcellularLocation>
        <location evidence="1">Nucleus</location>
    </subcellularLocation>
</comment>
<dbReference type="GO" id="GO:0033260">
    <property type="term" value="P:nuclear DNA replication"/>
    <property type="evidence" value="ECO:0007669"/>
    <property type="project" value="TreeGrafter"/>
</dbReference>
<evidence type="ECO:0000256" key="1">
    <source>
        <dbReference type="ARBA" id="ARBA00004123"/>
    </source>
</evidence>
<proteinExistence type="inferred from homology"/>
<dbReference type="InterPro" id="IPR024861">
    <property type="entry name" value="Donson"/>
</dbReference>
<dbReference type="PANTHER" id="PTHR12972">
    <property type="entry name" value="DOWNSTREAM NEIGHBOR OF SON"/>
    <property type="match status" value="1"/>
</dbReference>
<dbReference type="Proteomes" id="UP000231279">
    <property type="component" value="Unassembled WGS sequence"/>
</dbReference>
<comment type="caution">
    <text evidence="5">The sequence shown here is derived from an EMBL/GenBank/DDBJ whole genome shotgun (WGS) entry which is preliminary data.</text>
</comment>
<dbReference type="AlphaFoldDB" id="A0A2G9HRU1"/>
<name>A0A2G9HRU1_9LAMI</name>
<comment type="similarity">
    <text evidence="4">Belongs to the DONSON family.</text>
</comment>
<dbReference type="GO" id="GO:0005634">
    <property type="term" value="C:nucleus"/>
    <property type="evidence" value="ECO:0007669"/>
    <property type="project" value="UniProtKB-SubCell"/>
</dbReference>
<keyword evidence="3" id="KW-0539">Nucleus</keyword>
<evidence type="ECO:0000256" key="3">
    <source>
        <dbReference type="ARBA" id="ARBA00023242"/>
    </source>
</evidence>
<protein>
    <submittedName>
        <fullName evidence="5">Uncharacterized protein</fullName>
    </submittedName>
</protein>
<dbReference type="OrthoDB" id="534063at2759"/>
<keyword evidence="6" id="KW-1185">Reference proteome</keyword>
<evidence type="ECO:0000313" key="5">
    <source>
        <dbReference type="EMBL" id="PIN20247.1"/>
    </source>
</evidence>
<sequence>MTKVATPGQLPMSNALHFGGVASGGGGSMICTASLKQKTPSELRGELLKRKNKRKNTVEFVNESASVTNLTRNVDGTVSGPKKSDSSKAPRFTRMDEHYPVAKTSRLLSRMENSKETIPSKFVGNLKNSGLPMDLNAKHQVKYSCSDVTVAPEGVNDSSNQTNSSNKKCTNNTFKSVQELSLGDAKLNGSSSVDMGKALKALVSCEPRPTSTPLGESTDRTVNIAHNFCSEFHIHGNKIPLDLTLKTSMRLLSSSSVEW</sequence>
<dbReference type="PANTHER" id="PTHR12972:SF0">
    <property type="entry name" value="PROTEIN DOWNSTREAM NEIGHBOR OF SON"/>
    <property type="match status" value="1"/>
</dbReference>
<evidence type="ECO:0000313" key="6">
    <source>
        <dbReference type="Proteomes" id="UP000231279"/>
    </source>
</evidence>
<accession>A0A2G9HRU1</accession>